<name>A0A455ZGW8_9FLAO</name>
<protein>
    <submittedName>
        <fullName evidence="3">Uncharacterized protein</fullName>
    </submittedName>
</protein>
<reference evidence="3" key="7">
    <citation type="journal article" date="2017" name="Sci. Rep.">
        <title>Genomic features, phylogenetic relationships, and comparative genomics of Elizabethkingia anophelis strain EM361-97 isolated in Taiwan.</title>
        <authorList>
            <person name="Lin J.N."/>
            <person name="Lai C.H."/>
            <person name="Yang C.H."/>
            <person name="Huang Y.H."/>
            <person name="Lin H.H."/>
        </authorList>
    </citation>
    <scope>NUCLEOTIDE SEQUENCE</scope>
</reference>
<reference evidence="3" key="5">
    <citation type="journal article" date="2017" name="Genome Announc.">
        <title>Complete Circularized Genome Sequences of Four Strains of Elizabethkingia anophelis, Including Two Novel Strains Isolated from Wild-Caught Anopheles sinensis.</title>
        <authorList>
            <person name="Pei D."/>
            <person name="Nicholson A.C."/>
            <person name="Jiang J."/>
            <person name="Chen H."/>
            <person name="Whitney A.M."/>
            <person name="Villarma A."/>
            <person name="Bell M."/>
            <person name="Humrighouse B."/>
            <person name="Rowe L.A."/>
            <person name="Sheth M."/>
            <person name="Batra D."/>
            <person name="Juieng P."/>
            <person name="Loparev V.N."/>
            <person name="McQuiston J.R."/>
            <person name="Lan Y."/>
            <person name="Ma Y."/>
            <person name="Xu J."/>
        </authorList>
    </citation>
    <scope>NUCLEOTIDE SEQUENCE</scope>
</reference>
<evidence type="ECO:0000313" key="2">
    <source>
        <dbReference type="EMBL" id="DAC76040.1"/>
    </source>
</evidence>
<organism evidence="3">
    <name type="scientific">Elizabethkingia anophelis</name>
    <dbReference type="NCBI Taxonomy" id="1117645"/>
    <lineage>
        <taxon>Bacteria</taxon>
        <taxon>Pseudomonadati</taxon>
        <taxon>Bacteroidota</taxon>
        <taxon>Flavobacteriia</taxon>
        <taxon>Flavobacteriales</taxon>
        <taxon>Weeksellaceae</taxon>
        <taxon>Elizabethkingia</taxon>
    </lineage>
</organism>
<reference evidence="3" key="8">
    <citation type="journal article" date="2018" name="J. ISSAAS">
        <title>In Silico Identification of Three Types of Integrative and Conjugative Elements (ICEs) in Elizabethkingia anophelis Strains Isolated from Around the World.</title>
        <authorList>
            <person name="Xu J."/>
            <person name="Pei D."/>
            <person name="Nicholson A."/>
            <person name="Lan Y."/>
            <person name="Xia Q."/>
        </authorList>
    </citation>
    <scope>NUCLEOTIDE SEQUENCE</scope>
</reference>
<dbReference type="EMBL" id="BK010616">
    <property type="protein sequence ID" value="DAC76103.1"/>
    <property type="molecule type" value="Genomic_DNA"/>
</dbReference>
<reference evidence="3" key="3">
    <citation type="journal article" date="2016" name="Genome Announc.">
        <title>Complete Genome Sequences of Four Strains from the 2015-2016 Elizabethkingia anophelis Outbreak.</title>
        <authorList>
            <person name="Nicholson A.C."/>
            <person name="Whitney A.M."/>
            <person name="Emery B.D."/>
            <person name="Bell M.E."/>
            <person name="Gartin J.T."/>
            <person name="Humrighouse B.W."/>
            <person name="Loparev V.N."/>
            <person name="Batra D."/>
            <person name="Sheth M."/>
            <person name="Rowe L.A."/>
            <person name="Juieng P."/>
            <person name="Knipe K."/>
            <person name="Gulvik C."/>
            <person name="McQuiston J.R."/>
        </authorList>
    </citation>
    <scope>NUCLEOTIDE SEQUENCE</scope>
</reference>
<reference evidence="3" key="6">
    <citation type="journal article" date="2017" name="Nat. Commun.">
        <title>Evolutionary dynamics and genomic features of the Elizabethkingia anophelis 2015 to 2016 Wisconsin outbreak strain.</title>
        <authorList>
            <person name="Perrin A."/>
            <person name="Larsonneur E."/>
            <person name="Nicholson A.C."/>
            <person name="Edwards D.J."/>
            <person name="Gundlach K.M."/>
            <person name="Whitney A.M."/>
            <person name="Gulvik C.A."/>
            <person name="Bell M.E."/>
            <person name="Rendueles O."/>
            <person name="Cury J."/>
            <person name="Hugon P."/>
            <person name="Clermont D."/>
            <person name="Enouf V."/>
            <person name="Loparev V."/>
            <person name="Juieng P."/>
            <person name="Monson T."/>
            <person name="Warshauer D."/>
            <person name="Elbadawi L.I."/>
            <person name="Walters M.S."/>
            <person name="Crist M.B."/>
            <person name="Noble-Wang J."/>
            <person name="Borlaug G."/>
            <person name="Rocha E.P.C."/>
            <person name="Criscuolo A."/>
            <person name="Touchon M."/>
            <person name="Davis J.P."/>
            <person name="Holt K.E."/>
            <person name="McQuiston J.R."/>
            <person name="Brisse S."/>
        </authorList>
    </citation>
    <scope>NUCLEOTIDE SEQUENCE</scope>
</reference>
<dbReference type="EMBL" id="BK010615">
    <property type="protein sequence ID" value="DAC76040.1"/>
    <property type="molecule type" value="Genomic_DNA"/>
</dbReference>
<dbReference type="AlphaFoldDB" id="A0A455ZGW8"/>
<evidence type="ECO:0000256" key="1">
    <source>
        <dbReference type="SAM" id="Phobius"/>
    </source>
</evidence>
<reference evidence="3" key="1">
    <citation type="journal article" date="2014" name="Genome Biol. Evol.">
        <title>Comparative genomic analysis of malaria mosquito vector-associated novel pathogen Elizabethkingia anophelis.</title>
        <authorList>
            <person name="Teo J."/>
            <person name="Tan S.Y."/>
            <person name="Liu Y."/>
            <person name="Tay M."/>
            <person name="Ding Y."/>
            <person name="Li Y."/>
            <person name="Kjelleberg S."/>
            <person name="Givskov M."/>
            <person name="Lin R.T."/>
            <person name="Yang L."/>
        </authorList>
    </citation>
    <scope>NUCLEOTIDE SEQUENCE</scope>
</reference>
<reference evidence="3" key="4">
    <citation type="journal article" date="2016" name="Sci. Rep.">
        <title>Genomic epidemiology and global diversity of the emerging bacterial pathogen Elizabethkingia anophelis.</title>
        <authorList>
            <person name="Breurec S."/>
            <person name="Criscuolo A."/>
            <person name="Diancourt L."/>
            <person name="Rendueles O."/>
            <person name="Vandenbogaert M."/>
            <person name="Passet V."/>
            <person name="Caro V."/>
            <person name="Rocha E.P."/>
            <person name="Touchon M."/>
            <person name="Brisse S."/>
        </authorList>
    </citation>
    <scope>NUCLEOTIDE SEQUENCE</scope>
</reference>
<keyword evidence="1" id="KW-0812">Transmembrane</keyword>
<proteinExistence type="predicted"/>
<keyword evidence="1" id="KW-0472">Membrane</keyword>
<reference evidence="3" key="2">
    <citation type="journal article" date="2014" name="PLoS ONE">
        <title>Insights from the genome annotation of Elizabethkingia anophelis from the malaria vector Anopheles gambiae.</title>
        <authorList>
            <person name="Kukutla P."/>
            <person name="Lindberg B.G."/>
            <person name="Pei D."/>
            <person name="Rayl M."/>
            <person name="Yu W."/>
            <person name="Steritz M."/>
            <person name="Faye I."/>
            <person name="Xu J."/>
        </authorList>
    </citation>
    <scope>NUCLEOTIDE SEQUENCE</scope>
</reference>
<dbReference type="RefSeq" id="WP_059330380.1">
    <property type="nucleotide sequence ID" value="NZ_CP016370.1"/>
</dbReference>
<keyword evidence="1" id="KW-1133">Transmembrane helix</keyword>
<evidence type="ECO:0000313" key="3">
    <source>
        <dbReference type="EMBL" id="DAC76103.1"/>
    </source>
</evidence>
<accession>A0A455ZGW8</accession>
<gene>
    <name evidence="2" type="primary">ICEEaIII(13)_0422_13668_13147</name>
</gene>
<feature type="transmembrane region" description="Helical" evidence="1">
    <location>
        <begin position="20"/>
        <end position="37"/>
    </location>
</feature>
<sequence>MNYFQKDKDIDYNLIPLKALFIITILLSLFFLINAVTDNKKISIVQKKEVIRIYSLKSNTSLYGGFILGTGKMDSNKYYVFFSKNESKGGYFKDKLPVKNTLLVEKDTIPHFIRNYAIQTTISTPYLWKKTVDIDTIVYSKNLLRRIPKNIGYEFIIVVPPGTITENQIYEPL</sequence>